<feature type="domain" description="Phosphoribosyltransferase" evidence="2">
    <location>
        <begin position="165"/>
        <end position="228"/>
    </location>
</feature>
<evidence type="ECO:0000313" key="3">
    <source>
        <dbReference type="EMBL" id="MDQ0227146.1"/>
    </source>
</evidence>
<evidence type="ECO:0000313" key="4">
    <source>
        <dbReference type="Proteomes" id="UP001232245"/>
    </source>
</evidence>
<evidence type="ECO:0000259" key="2">
    <source>
        <dbReference type="Pfam" id="PF00156"/>
    </source>
</evidence>
<dbReference type="InterPro" id="IPR029057">
    <property type="entry name" value="PRTase-like"/>
</dbReference>
<protein>
    <submittedName>
        <fullName evidence="3">Competence protein ComFC</fullName>
    </submittedName>
</protein>
<dbReference type="PANTHER" id="PTHR47505:SF1">
    <property type="entry name" value="DNA UTILIZATION PROTEIN YHGH"/>
    <property type="match status" value="1"/>
</dbReference>
<accession>A0ABT9Z4F1</accession>
<sequence length="229" mass="26544">MRCLICKQEISETPSWKSLLLLNEMATCEECFQQFEKISGSTCPLCHRPQTNEQPCQDCIIWQEDSNWRDILEKNVSIFTYNEAMKEVLATYKFRGDAALSAVFRQELIEAYNKFLKPLKLDIAIPIPLSKERLYERGFNQAKLFADFLPLPQLDTLTRSDDKKQSKKSRHERLLSENVFSLRESSKIEKKQILLVDDLYTTGSTLRHAAKILLQNGAEKVYSLTLIRS</sequence>
<reference evidence="3 4" key="1">
    <citation type="submission" date="2023-07" db="EMBL/GenBank/DDBJ databases">
        <title>Genomic Encyclopedia of Type Strains, Phase IV (KMG-IV): sequencing the most valuable type-strain genomes for metagenomic binning, comparative biology and taxonomic classification.</title>
        <authorList>
            <person name="Goeker M."/>
        </authorList>
    </citation>
    <scope>NUCLEOTIDE SEQUENCE [LARGE SCALE GENOMIC DNA]</scope>
    <source>
        <strain evidence="3 4">DSM 17723</strain>
    </source>
</reference>
<dbReference type="SUPFAM" id="SSF53271">
    <property type="entry name" value="PRTase-like"/>
    <property type="match status" value="1"/>
</dbReference>
<evidence type="ECO:0000256" key="1">
    <source>
        <dbReference type="ARBA" id="ARBA00008007"/>
    </source>
</evidence>
<gene>
    <name evidence="3" type="ORF">J2S02_003491</name>
</gene>
<dbReference type="EMBL" id="JAUSTZ010000008">
    <property type="protein sequence ID" value="MDQ0227146.1"/>
    <property type="molecule type" value="Genomic_DNA"/>
</dbReference>
<dbReference type="Pfam" id="PF00156">
    <property type="entry name" value="Pribosyltran"/>
    <property type="match status" value="1"/>
</dbReference>
<keyword evidence="4" id="KW-1185">Reference proteome</keyword>
<dbReference type="CDD" id="cd06223">
    <property type="entry name" value="PRTases_typeI"/>
    <property type="match status" value="1"/>
</dbReference>
<comment type="caution">
    <text evidence="3">The sequence shown here is derived from an EMBL/GenBank/DDBJ whole genome shotgun (WGS) entry which is preliminary data.</text>
</comment>
<dbReference type="PANTHER" id="PTHR47505">
    <property type="entry name" value="DNA UTILIZATION PROTEIN YHGH"/>
    <property type="match status" value="1"/>
</dbReference>
<dbReference type="InterPro" id="IPR051910">
    <property type="entry name" value="ComF/GntX_DNA_util-trans"/>
</dbReference>
<comment type="similarity">
    <text evidence="1">Belongs to the ComF/GntX family.</text>
</comment>
<dbReference type="Gene3D" id="3.40.50.2020">
    <property type="match status" value="1"/>
</dbReference>
<dbReference type="RefSeq" id="WP_174881504.1">
    <property type="nucleotide sequence ID" value="NZ_CADEPK010000364.1"/>
</dbReference>
<organism evidence="3 4">
    <name type="scientific">Metabacillus niabensis</name>
    <dbReference type="NCBI Taxonomy" id="324854"/>
    <lineage>
        <taxon>Bacteria</taxon>
        <taxon>Bacillati</taxon>
        <taxon>Bacillota</taxon>
        <taxon>Bacilli</taxon>
        <taxon>Bacillales</taxon>
        <taxon>Bacillaceae</taxon>
        <taxon>Metabacillus</taxon>
    </lineage>
</organism>
<dbReference type="InterPro" id="IPR000836">
    <property type="entry name" value="PRTase_dom"/>
</dbReference>
<proteinExistence type="inferred from homology"/>
<dbReference type="Proteomes" id="UP001232245">
    <property type="component" value="Unassembled WGS sequence"/>
</dbReference>
<name>A0ABT9Z4F1_9BACI</name>